<gene>
    <name evidence="1" type="ORF">ALP97_200040</name>
</gene>
<organism evidence="1 2">
    <name type="scientific">Pseudomonas salomonii</name>
    <dbReference type="NCBI Taxonomy" id="191391"/>
    <lineage>
        <taxon>Bacteria</taxon>
        <taxon>Pseudomonadati</taxon>
        <taxon>Pseudomonadota</taxon>
        <taxon>Gammaproteobacteria</taxon>
        <taxon>Pseudomonadales</taxon>
        <taxon>Pseudomonadaceae</taxon>
        <taxon>Pseudomonas</taxon>
    </lineage>
</organism>
<evidence type="ECO:0000313" key="1">
    <source>
        <dbReference type="EMBL" id="RMQ88411.1"/>
    </source>
</evidence>
<accession>A0A3M4QDA3</accession>
<sequence>MPRLVLPNSVSGTVPLAMVMIPLLHVQGIICECTKVADHFGDGF</sequence>
<dbReference type="AlphaFoldDB" id="A0A3M4QDA3"/>
<comment type="caution">
    <text evidence="1">The sequence shown here is derived from an EMBL/GenBank/DDBJ whole genome shotgun (WGS) entry which is preliminary data.</text>
</comment>
<name>A0A3M4QDA3_9PSED</name>
<proteinExistence type="predicted"/>
<protein>
    <submittedName>
        <fullName evidence="1">Uncharacterized protein</fullName>
    </submittedName>
</protein>
<evidence type="ECO:0000313" key="2">
    <source>
        <dbReference type="Proteomes" id="UP000277179"/>
    </source>
</evidence>
<reference evidence="1 2" key="1">
    <citation type="submission" date="2018-08" db="EMBL/GenBank/DDBJ databases">
        <title>Recombination of ecologically and evolutionarily significant loci maintains genetic cohesion in the Pseudomonas syringae species complex.</title>
        <authorList>
            <person name="Dillon M."/>
            <person name="Thakur S."/>
            <person name="Almeida R.N.D."/>
            <person name="Weir B.S."/>
            <person name="Guttman D.S."/>
        </authorList>
    </citation>
    <scope>NUCLEOTIDE SEQUENCE [LARGE SCALE GENOMIC DNA]</scope>
    <source>
        <strain evidence="1 2">ICMP 11288</strain>
    </source>
</reference>
<dbReference type="Proteomes" id="UP000277179">
    <property type="component" value="Unassembled WGS sequence"/>
</dbReference>
<dbReference type="EMBL" id="RBRL01000208">
    <property type="protein sequence ID" value="RMQ88411.1"/>
    <property type="molecule type" value="Genomic_DNA"/>
</dbReference>